<name>A0A9P6T694_9BASI</name>
<accession>A0A9P6T694</accession>
<comment type="caution">
    <text evidence="3">The sequence shown here is derived from an EMBL/GenBank/DDBJ whole genome shotgun (WGS) entry which is preliminary data.</text>
</comment>
<protein>
    <submittedName>
        <fullName evidence="3">Uncharacterized protein</fullName>
    </submittedName>
</protein>
<organism evidence="3 4">
    <name type="scientific">Cronartium quercuum f. sp. fusiforme G11</name>
    <dbReference type="NCBI Taxonomy" id="708437"/>
    <lineage>
        <taxon>Eukaryota</taxon>
        <taxon>Fungi</taxon>
        <taxon>Dikarya</taxon>
        <taxon>Basidiomycota</taxon>
        <taxon>Pucciniomycotina</taxon>
        <taxon>Pucciniomycetes</taxon>
        <taxon>Pucciniales</taxon>
        <taxon>Coleosporiaceae</taxon>
        <taxon>Cronartium</taxon>
    </lineage>
</organism>
<feature type="region of interest" description="Disordered" evidence="1">
    <location>
        <begin position="28"/>
        <end position="153"/>
    </location>
</feature>
<evidence type="ECO:0000313" key="3">
    <source>
        <dbReference type="EMBL" id="KAG0140169.1"/>
    </source>
</evidence>
<proteinExistence type="predicted"/>
<evidence type="ECO:0000256" key="1">
    <source>
        <dbReference type="SAM" id="MobiDB-lite"/>
    </source>
</evidence>
<feature type="compositionally biased region" description="Polar residues" evidence="1">
    <location>
        <begin position="94"/>
        <end position="103"/>
    </location>
</feature>
<dbReference type="EMBL" id="MU167469">
    <property type="protein sequence ID" value="KAG0140169.1"/>
    <property type="molecule type" value="Genomic_DNA"/>
</dbReference>
<feature type="compositionally biased region" description="Pro residues" evidence="1">
    <location>
        <begin position="138"/>
        <end position="150"/>
    </location>
</feature>
<gene>
    <name evidence="3" type="ORF">CROQUDRAFT_726273</name>
</gene>
<reference evidence="3" key="1">
    <citation type="submission" date="2013-11" db="EMBL/GenBank/DDBJ databases">
        <title>Genome sequence of the fusiform rust pathogen reveals effectors for host alternation and coevolution with pine.</title>
        <authorList>
            <consortium name="DOE Joint Genome Institute"/>
            <person name="Smith K."/>
            <person name="Pendleton A."/>
            <person name="Kubisiak T."/>
            <person name="Anderson C."/>
            <person name="Salamov A."/>
            <person name="Aerts A."/>
            <person name="Riley R."/>
            <person name="Clum A."/>
            <person name="Lindquist E."/>
            <person name="Ence D."/>
            <person name="Campbell M."/>
            <person name="Kronenberg Z."/>
            <person name="Feau N."/>
            <person name="Dhillon B."/>
            <person name="Hamelin R."/>
            <person name="Burleigh J."/>
            <person name="Smith J."/>
            <person name="Yandell M."/>
            <person name="Nelson C."/>
            <person name="Grigoriev I."/>
            <person name="Davis J."/>
        </authorList>
    </citation>
    <scope>NUCLEOTIDE SEQUENCE</scope>
    <source>
        <strain evidence="3">G11</strain>
    </source>
</reference>
<feature type="region of interest" description="Disordered" evidence="1">
    <location>
        <begin position="436"/>
        <end position="498"/>
    </location>
</feature>
<sequence>MLPSRPTLNRSRPNSISEAEFLAGLDHDDIDDPLLDQNSFDTHFPNEVLFPDLPPTPKLKPASPSAILSVPTTRPSQQKTITPDNIPPVGSQKMDLTSVNVSPPSKLAVDPSSSTREEPAIKPTRDTISSNRTREILPSPPPSPLTPPVPIVSATSSRPFLAQDGAGSKTSTRPPATIPPAKTMVDNLPPANVSANQSQASPIPKMSNTTMEVNTTEASTNSIEFVNMTELSQNVPAPLPSSIPPNGTSQGRVSNVTQQLPASAPVNAANISGSESTSVINKPGLRPGLIIAVVVPVAVALIGVSLMLVYVRMKRTSNGGSIFSKRRRQNETPSWDFQPPGMQHQLGKRESELYRSDSVSTTNSSSMGAEMDPEHAAYLPNLEFPCLPSGDDKKSVNDTSSSSLACVAAKTPSLSSPSTEQRQSLQIAKKFLRTPNSSSYPFKSHLPSRLTARPVVDKVPIRPPEQPGSPNKSRPSEQPGVTQGSLRAYGQAISDSQK</sequence>
<keyword evidence="2" id="KW-0472">Membrane</keyword>
<feature type="compositionally biased region" description="Basic and acidic residues" evidence="1">
    <location>
        <begin position="115"/>
        <end position="125"/>
    </location>
</feature>
<feature type="compositionally biased region" description="Polar residues" evidence="1">
    <location>
        <begin position="70"/>
        <end position="83"/>
    </location>
</feature>
<keyword evidence="2" id="KW-1133">Transmembrane helix</keyword>
<feature type="region of interest" description="Disordered" evidence="1">
    <location>
        <begin position="323"/>
        <end position="343"/>
    </location>
</feature>
<feature type="transmembrane region" description="Helical" evidence="2">
    <location>
        <begin position="289"/>
        <end position="311"/>
    </location>
</feature>
<keyword evidence="2" id="KW-0812">Transmembrane</keyword>
<keyword evidence="4" id="KW-1185">Reference proteome</keyword>
<evidence type="ECO:0000256" key="2">
    <source>
        <dbReference type="SAM" id="Phobius"/>
    </source>
</evidence>
<dbReference type="Proteomes" id="UP000886653">
    <property type="component" value="Unassembled WGS sequence"/>
</dbReference>
<dbReference type="AlphaFoldDB" id="A0A9P6T694"/>
<evidence type="ECO:0000313" key="4">
    <source>
        <dbReference type="Proteomes" id="UP000886653"/>
    </source>
</evidence>